<dbReference type="AlphaFoldDB" id="A0A392QWF1"/>
<reference evidence="1 2" key="1">
    <citation type="journal article" date="2018" name="Front. Plant Sci.">
        <title>Red Clover (Trifolium pratense) and Zigzag Clover (T. medium) - A Picture of Genomic Similarities and Differences.</title>
        <authorList>
            <person name="Dluhosova J."/>
            <person name="Istvanek J."/>
            <person name="Nedelnik J."/>
            <person name="Repkova J."/>
        </authorList>
    </citation>
    <scope>NUCLEOTIDE SEQUENCE [LARGE SCALE GENOMIC DNA]</scope>
    <source>
        <strain evidence="2">cv. 10/8</strain>
        <tissue evidence="1">Leaf</tissue>
    </source>
</reference>
<accession>A0A392QWF1</accession>
<feature type="non-terminal residue" evidence="1">
    <location>
        <position position="1"/>
    </location>
</feature>
<name>A0A392QWF1_9FABA</name>
<proteinExistence type="predicted"/>
<dbReference type="EMBL" id="LXQA010165274">
    <property type="protein sequence ID" value="MCI28367.1"/>
    <property type="molecule type" value="Genomic_DNA"/>
</dbReference>
<comment type="caution">
    <text evidence="1">The sequence shown here is derived from an EMBL/GenBank/DDBJ whole genome shotgun (WGS) entry which is preliminary data.</text>
</comment>
<evidence type="ECO:0000313" key="1">
    <source>
        <dbReference type="EMBL" id="MCI28367.1"/>
    </source>
</evidence>
<sequence length="61" mass="7080">FIKFETHLTLQILENSEILWRISDVKRTQYTGPETDHCSPKISSSSITTMQQILRIKDAMV</sequence>
<dbReference type="Proteomes" id="UP000265520">
    <property type="component" value="Unassembled WGS sequence"/>
</dbReference>
<evidence type="ECO:0000313" key="2">
    <source>
        <dbReference type="Proteomes" id="UP000265520"/>
    </source>
</evidence>
<keyword evidence="2" id="KW-1185">Reference proteome</keyword>
<organism evidence="1 2">
    <name type="scientific">Trifolium medium</name>
    <dbReference type="NCBI Taxonomy" id="97028"/>
    <lineage>
        <taxon>Eukaryota</taxon>
        <taxon>Viridiplantae</taxon>
        <taxon>Streptophyta</taxon>
        <taxon>Embryophyta</taxon>
        <taxon>Tracheophyta</taxon>
        <taxon>Spermatophyta</taxon>
        <taxon>Magnoliopsida</taxon>
        <taxon>eudicotyledons</taxon>
        <taxon>Gunneridae</taxon>
        <taxon>Pentapetalae</taxon>
        <taxon>rosids</taxon>
        <taxon>fabids</taxon>
        <taxon>Fabales</taxon>
        <taxon>Fabaceae</taxon>
        <taxon>Papilionoideae</taxon>
        <taxon>50 kb inversion clade</taxon>
        <taxon>NPAAA clade</taxon>
        <taxon>Hologalegina</taxon>
        <taxon>IRL clade</taxon>
        <taxon>Trifolieae</taxon>
        <taxon>Trifolium</taxon>
    </lineage>
</organism>
<protein>
    <submittedName>
        <fullName evidence="1">Uncharacterized protein</fullName>
    </submittedName>
</protein>